<dbReference type="EC" id="2.7.8.31" evidence="9"/>
<dbReference type="Proteomes" id="UP000655830">
    <property type="component" value="Unassembled WGS sequence"/>
</dbReference>
<feature type="transmembrane region" description="Helical" evidence="7">
    <location>
        <begin position="51"/>
        <end position="69"/>
    </location>
</feature>
<evidence type="ECO:0000259" key="8">
    <source>
        <dbReference type="Pfam" id="PF02397"/>
    </source>
</evidence>
<keyword evidence="3 9" id="KW-0808">Transferase</keyword>
<dbReference type="RefSeq" id="WP_249332084.1">
    <property type="nucleotide sequence ID" value="NZ_JACRSY010000006.1"/>
</dbReference>
<evidence type="ECO:0000256" key="3">
    <source>
        <dbReference type="ARBA" id="ARBA00022679"/>
    </source>
</evidence>
<dbReference type="GO" id="GO:0016020">
    <property type="term" value="C:membrane"/>
    <property type="evidence" value="ECO:0007669"/>
    <property type="project" value="UniProtKB-SubCell"/>
</dbReference>
<name>A0A926EIR7_9FIRM</name>
<dbReference type="InterPro" id="IPR017475">
    <property type="entry name" value="EPS_sugar_tfrase"/>
</dbReference>
<dbReference type="PANTHER" id="PTHR30576:SF0">
    <property type="entry name" value="UNDECAPRENYL-PHOSPHATE N-ACETYLGALACTOSAMINYL 1-PHOSPHATE TRANSFERASE-RELATED"/>
    <property type="match status" value="1"/>
</dbReference>
<dbReference type="AlphaFoldDB" id="A0A926EIR7"/>
<feature type="transmembrane region" description="Helical" evidence="7">
    <location>
        <begin position="283"/>
        <end position="303"/>
    </location>
</feature>
<protein>
    <submittedName>
        <fullName evidence="9">Undecaprenyl-phosphate glucose phosphotransferase</fullName>
        <ecNumber evidence="9">2.7.8.31</ecNumber>
    </submittedName>
</protein>
<dbReference type="Pfam" id="PF13727">
    <property type="entry name" value="CoA_binding_3"/>
    <property type="match status" value="1"/>
</dbReference>
<organism evidence="9 10">
    <name type="scientific">Zhenhengia yiwuensis</name>
    <dbReference type="NCBI Taxonomy" id="2763666"/>
    <lineage>
        <taxon>Bacteria</taxon>
        <taxon>Bacillati</taxon>
        <taxon>Bacillota</taxon>
        <taxon>Clostridia</taxon>
        <taxon>Lachnospirales</taxon>
        <taxon>Lachnospiraceae</taxon>
        <taxon>Zhenhengia</taxon>
    </lineage>
</organism>
<dbReference type="InterPro" id="IPR003362">
    <property type="entry name" value="Bact_transf"/>
</dbReference>
<gene>
    <name evidence="9" type="ORF">H8718_05190</name>
</gene>
<dbReference type="NCBIfam" id="TIGR03025">
    <property type="entry name" value="EPS_sugtrans"/>
    <property type="match status" value="1"/>
</dbReference>
<evidence type="ECO:0000256" key="1">
    <source>
        <dbReference type="ARBA" id="ARBA00004141"/>
    </source>
</evidence>
<evidence type="ECO:0000313" key="10">
    <source>
        <dbReference type="Proteomes" id="UP000655830"/>
    </source>
</evidence>
<reference evidence="9" key="1">
    <citation type="submission" date="2020-08" db="EMBL/GenBank/DDBJ databases">
        <title>Genome public.</title>
        <authorList>
            <person name="Liu C."/>
            <person name="Sun Q."/>
        </authorList>
    </citation>
    <scope>NUCLEOTIDE SEQUENCE</scope>
    <source>
        <strain evidence="9">NSJ-12</strain>
    </source>
</reference>
<dbReference type="Pfam" id="PF02397">
    <property type="entry name" value="Bac_transf"/>
    <property type="match status" value="1"/>
</dbReference>
<dbReference type="Gene3D" id="3.40.50.720">
    <property type="entry name" value="NAD(P)-binding Rossmann-like Domain"/>
    <property type="match status" value="1"/>
</dbReference>
<feature type="transmembrane region" description="Helical" evidence="7">
    <location>
        <begin position="111"/>
        <end position="130"/>
    </location>
</feature>
<comment type="subcellular location">
    <subcellularLocation>
        <location evidence="1">Membrane</location>
        <topology evidence="1">Multi-pass membrane protein</topology>
    </subcellularLocation>
</comment>
<evidence type="ECO:0000313" key="9">
    <source>
        <dbReference type="EMBL" id="MBC8578927.1"/>
    </source>
</evidence>
<evidence type="ECO:0000256" key="2">
    <source>
        <dbReference type="ARBA" id="ARBA00006464"/>
    </source>
</evidence>
<evidence type="ECO:0000256" key="7">
    <source>
        <dbReference type="SAM" id="Phobius"/>
    </source>
</evidence>
<accession>A0A926EIR7</accession>
<proteinExistence type="inferred from homology"/>
<comment type="caution">
    <text evidence="9">The sequence shown here is derived from an EMBL/GenBank/DDBJ whole genome shotgun (WGS) entry which is preliminary data.</text>
</comment>
<evidence type="ECO:0000256" key="4">
    <source>
        <dbReference type="ARBA" id="ARBA00022692"/>
    </source>
</evidence>
<keyword evidence="5 7" id="KW-1133">Transmembrane helix</keyword>
<comment type="similarity">
    <text evidence="2">Belongs to the bacterial sugar transferase family.</text>
</comment>
<evidence type="ECO:0000256" key="5">
    <source>
        <dbReference type="ARBA" id="ARBA00022989"/>
    </source>
</evidence>
<keyword evidence="10" id="KW-1185">Reference proteome</keyword>
<keyword evidence="6 7" id="KW-0472">Membrane</keyword>
<dbReference type="PANTHER" id="PTHR30576">
    <property type="entry name" value="COLANIC BIOSYNTHESIS UDP-GLUCOSE LIPID CARRIER TRANSFERASE"/>
    <property type="match status" value="1"/>
</dbReference>
<feature type="domain" description="Bacterial sugar transferase" evidence="8">
    <location>
        <begin position="278"/>
        <end position="457"/>
    </location>
</feature>
<feature type="transmembrane region" description="Helical" evidence="7">
    <location>
        <begin position="12"/>
        <end position="31"/>
    </location>
</feature>
<dbReference type="InterPro" id="IPR017473">
    <property type="entry name" value="Undecaprenyl-P_gluc_Ptfrase"/>
</dbReference>
<feature type="transmembrane region" description="Helical" evidence="7">
    <location>
        <begin position="81"/>
        <end position="105"/>
    </location>
</feature>
<keyword evidence="4 7" id="KW-0812">Transmembrane</keyword>
<evidence type="ECO:0000256" key="6">
    <source>
        <dbReference type="ARBA" id="ARBA00023136"/>
    </source>
</evidence>
<sequence length="465" mass="54444">MIRENQKYLNRLQVFLDLMVILISFLIAYYIRFYQMDDGIHALTFQQNLRPILLSMPLYLIFYNIFDIYSTRRTKPLHVELSAIAKTNILCAIFIMVGLFIFKIVDYSRKSLVLFFIINTILTMSSRLVIRLILKKYRRKGYNLKHCLIIGATDSSALFIDKVKKNKHWGYNIVGIITSPFNHHKKFKGHPIIGNTIELEKILSEKAIDIVIIGVSGADLSELRHILQACEKSGVKTQIIPYYHKYIPAKPYMDDLDGLPVIDIRHVPLDNVFKNFFKRSFDIIFALVALIITTPVLLFAAIMTKLSSPGPIIYKQERVGLNRKNFNMYKFRSMRVQTTEEERDKWTTQNDPRKTKWGSFMRKTSIDELPQFFNVLKGDMSVVGPRPERPYFVDQFKETIPRYMIKHQVRPGITGWAQVCGYRGDTSIKKRIEHDLYYIENWTFSFDLKIIILTIFKGFINKNAY</sequence>
<dbReference type="NCBIfam" id="TIGR03023">
    <property type="entry name" value="WcaJ_sugtrans"/>
    <property type="match status" value="1"/>
</dbReference>
<dbReference type="EMBL" id="JACRSY010000006">
    <property type="protein sequence ID" value="MBC8578927.1"/>
    <property type="molecule type" value="Genomic_DNA"/>
</dbReference>
<dbReference type="GO" id="GO:0089702">
    <property type="term" value="F:undecaprenyl-phosphate glucose phosphotransferase activity"/>
    <property type="evidence" value="ECO:0007669"/>
    <property type="project" value="UniProtKB-EC"/>
</dbReference>